<evidence type="ECO:0000256" key="2">
    <source>
        <dbReference type="SAM" id="MobiDB-lite"/>
    </source>
</evidence>
<proteinExistence type="predicted"/>
<organism evidence="3 4">
    <name type="scientific">Hibiscus sabdariffa</name>
    <name type="common">roselle</name>
    <dbReference type="NCBI Taxonomy" id="183260"/>
    <lineage>
        <taxon>Eukaryota</taxon>
        <taxon>Viridiplantae</taxon>
        <taxon>Streptophyta</taxon>
        <taxon>Embryophyta</taxon>
        <taxon>Tracheophyta</taxon>
        <taxon>Spermatophyta</taxon>
        <taxon>Magnoliopsida</taxon>
        <taxon>eudicotyledons</taxon>
        <taxon>Gunneridae</taxon>
        <taxon>Pentapetalae</taxon>
        <taxon>rosids</taxon>
        <taxon>malvids</taxon>
        <taxon>Malvales</taxon>
        <taxon>Malvaceae</taxon>
        <taxon>Malvoideae</taxon>
        <taxon>Hibiscus</taxon>
    </lineage>
</organism>
<keyword evidence="1" id="KW-0175">Coiled coil</keyword>
<dbReference type="EMBL" id="JBBPBN010000026">
    <property type="protein sequence ID" value="KAK9007372.1"/>
    <property type="molecule type" value="Genomic_DNA"/>
</dbReference>
<gene>
    <name evidence="3" type="ORF">V6N11_074300</name>
</gene>
<sequence>MAAFSSLRVAALSRKGFKSRAKSMKKRLKARSEEQKDIKEGQRQVKEKIEAIETECEELKKETRFIIQQSARTQVKLALMFRILKAREAGDLDTAASLTQILREIVGREEEERKVTTIGTPSPRINKLSSASAAPSKLF</sequence>
<feature type="region of interest" description="Disordered" evidence="2">
    <location>
        <begin position="16"/>
        <end position="42"/>
    </location>
</feature>
<evidence type="ECO:0000313" key="4">
    <source>
        <dbReference type="Proteomes" id="UP001396334"/>
    </source>
</evidence>
<evidence type="ECO:0000313" key="3">
    <source>
        <dbReference type="EMBL" id="KAK9007372.1"/>
    </source>
</evidence>
<feature type="coiled-coil region" evidence="1">
    <location>
        <begin position="42"/>
        <end position="69"/>
    </location>
</feature>
<dbReference type="PANTHER" id="PTHR48248:SF1">
    <property type="match status" value="1"/>
</dbReference>
<accession>A0ABR2R3X1</accession>
<keyword evidence="4" id="KW-1185">Reference proteome</keyword>
<dbReference type="PANTHER" id="PTHR48248">
    <property type="entry name" value="UVR DOMAIN-CONTAINING PROTEIN"/>
    <property type="match status" value="1"/>
</dbReference>
<feature type="compositionally biased region" description="Low complexity" evidence="2">
    <location>
        <begin position="129"/>
        <end position="139"/>
    </location>
</feature>
<protein>
    <submittedName>
        <fullName evidence="3">Uncharacterized protein</fullName>
    </submittedName>
</protein>
<name>A0ABR2R3X1_9ROSI</name>
<comment type="caution">
    <text evidence="3">The sequence shown here is derived from an EMBL/GenBank/DDBJ whole genome shotgun (WGS) entry which is preliminary data.</text>
</comment>
<feature type="compositionally biased region" description="Basic residues" evidence="2">
    <location>
        <begin position="16"/>
        <end position="29"/>
    </location>
</feature>
<feature type="compositionally biased region" description="Basic and acidic residues" evidence="2">
    <location>
        <begin position="30"/>
        <end position="42"/>
    </location>
</feature>
<feature type="region of interest" description="Disordered" evidence="2">
    <location>
        <begin position="113"/>
        <end position="139"/>
    </location>
</feature>
<reference evidence="3 4" key="1">
    <citation type="journal article" date="2024" name="G3 (Bethesda)">
        <title>Genome assembly of Hibiscus sabdariffa L. provides insights into metabolisms of medicinal natural products.</title>
        <authorList>
            <person name="Kim T."/>
        </authorList>
    </citation>
    <scope>NUCLEOTIDE SEQUENCE [LARGE SCALE GENOMIC DNA]</scope>
    <source>
        <strain evidence="3">TK-2024</strain>
        <tissue evidence="3">Old leaves</tissue>
    </source>
</reference>
<evidence type="ECO:0000256" key="1">
    <source>
        <dbReference type="SAM" id="Coils"/>
    </source>
</evidence>
<dbReference type="Proteomes" id="UP001396334">
    <property type="component" value="Unassembled WGS sequence"/>
</dbReference>